<name>A0ABS5JZ27_9BACT</name>
<proteinExistence type="predicted"/>
<dbReference type="EMBL" id="JAGUCO010000018">
    <property type="protein sequence ID" value="MBS2100116.1"/>
    <property type="molecule type" value="Genomic_DNA"/>
</dbReference>
<reference evidence="2 3" key="1">
    <citation type="journal article" date="2015" name="Int. J. Syst. Evol. Microbiol.">
        <title>Carboxylicivirga linearis sp. nov., isolated from a sea cucumber culture pond.</title>
        <authorList>
            <person name="Wang F.Q."/>
            <person name="Zhou Y.X."/>
            <person name="Lin X.Z."/>
            <person name="Chen G.J."/>
            <person name="Du Z.J."/>
        </authorList>
    </citation>
    <scope>NUCLEOTIDE SEQUENCE [LARGE SCALE GENOMIC DNA]</scope>
    <source>
        <strain evidence="2 3">FB218</strain>
    </source>
</reference>
<keyword evidence="2" id="KW-0378">Hydrolase</keyword>
<dbReference type="Proteomes" id="UP000708576">
    <property type="component" value="Unassembled WGS sequence"/>
</dbReference>
<dbReference type="Gene3D" id="2.120.10.10">
    <property type="match status" value="1"/>
</dbReference>
<keyword evidence="3" id="KW-1185">Reference proteome</keyword>
<gene>
    <name evidence="2" type="ORF">KEM10_17645</name>
</gene>
<accession>A0ABS5JZ27</accession>
<dbReference type="CDD" id="cd15482">
    <property type="entry name" value="Sialidase_non-viral"/>
    <property type="match status" value="1"/>
</dbReference>
<dbReference type="PANTHER" id="PTHR43752:SF2">
    <property type="entry name" value="BNR_ASP-BOX REPEAT FAMILY PROTEIN"/>
    <property type="match status" value="1"/>
</dbReference>
<dbReference type="InterPro" id="IPR011040">
    <property type="entry name" value="Sialidase"/>
</dbReference>
<protein>
    <submittedName>
        <fullName evidence="2">Exo-alpha-sialidase</fullName>
        <ecNumber evidence="2">3.2.1.18</ecNumber>
    </submittedName>
</protein>
<organism evidence="2 3">
    <name type="scientific">Carboxylicivirga linearis</name>
    <dbReference type="NCBI Taxonomy" id="1628157"/>
    <lineage>
        <taxon>Bacteria</taxon>
        <taxon>Pseudomonadati</taxon>
        <taxon>Bacteroidota</taxon>
        <taxon>Bacteroidia</taxon>
        <taxon>Marinilabiliales</taxon>
        <taxon>Marinilabiliaceae</taxon>
        <taxon>Carboxylicivirga</taxon>
    </lineage>
</organism>
<keyword evidence="2" id="KW-0326">Glycosidase</keyword>
<sequence length="376" mass="42421">MLVLAFIFSSCLPQTHFTVKEGLFDQEQTNDLGLPEVIEAETFTIYTATDSTDKYVNGAVMTSFKGKLYCMWQSSEKDEDSTDTWVAYSSSNDGINWETPKVFETSPENAYCTSGGWWVKGDTIIAFINEWSYDESPRFCKVKYRMSTDGVLWSDKESVTWADGSEMIGAFEQDPHQITSGRIINAVHISPGLHVTPVFTDDAYAISGWQKGDMINMEYSGDVTREIEPSTYQRKDGASVMVFRDQKSSFCKLASVSLDEGRSWSEPMLTNMPDARTKQSAGNLPDGSAYFVGNPLTNKSRMPLVLTLSEDGHVFNKAFVLRKASDLPQLKYEGKYKRQGYHYPKSMVADGFLYTSYTTNKERVECTRIPLHTLMK</sequence>
<evidence type="ECO:0000259" key="1">
    <source>
        <dbReference type="Pfam" id="PF13088"/>
    </source>
</evidence>
<dbReference type="PANTHER" id="PTHR43752">
    <property type="entry name" value="BNR/ASP-BOX REPEAT FAMILY PROTEIN"/>
    <property type="match status" value="1"/>
</dbReference>
<dbReference type="Pfam" id="PF13088">
    <property type="entry name" value="BNR_2"/>
    <property type="match status" value="1"/>
</dbReference>
<dbReference type="InterPro" id="IPR036278">
    <property type="entry name" value="Sialidase_sf"/>
</dbReference>
<dbReference type="GO" id="GO:0004308">
    <property type="term" value="F:exo-alpha-sialidase activity"/>
    <property type="evidence" value="ECO:0007669"/>
    <property type="project" value="UniProtKB-EC"/>
</dbReference>
<dbReference type="SUPFAM" id="SSF50939">
    <property type="entry name" value="Sialidases"/>
    <property type="match status" value="1"/>
</dbReference>
<comment type="caution">
    <text evidence="2">The sequence shown here is derived from an EMBL/GenBank/DDBJ whole genome shotgun (WGS) entry which is preliminary data.</text>
</comment>
<evidence type="ECO:0000313" key="2">
    <source>
        <dbReference type="EMBL" id="MBS2100116.1"/>
    </source>
</evidence>
<dbReference type="RefSeq" id="WP_212217403.1">
    <property type="nucleotide sequence ID" value="NZ_JAGUCO010000018.1"/>
</dbReference>
<evidence type="ECO:0000313" key="3">
    <source>
        <dbReference type="Proteomes" id="UP000708576"/>
    </source>
</evidence>
<feature type="domain" description="Sialidase" evidence="1">
    <location>
        <begin position="66"/>
        <end position="353"/>
    </location>
</feature>
<dbReference type="EC" id="3.2.1.18" evidence="2"/>